<dbReference type="Pfam" id="PF11720">
    <property type="entry name" value="Inhibitor_I78"/>
    <property type="match status" value="1"/>
</dbReference>
<sequence>MKCWVALPFCVCCMKYTLAAKVLLICLLLSVLPFSMANLNIFRPPQSNQPDCDGWAQKLVGKTLIRNNEESSLSGDQIFHTKDLPRNHRVLPPGGVMTMDYRPERLNVYVDENNKVKSVGLG</sequence>
<evidence type="ECO:0000313" key="2">
    <source>
        <dbReference type="Proteomes" id="UP000242180"/>
    </source>
</evidence>
<dbReference type="Proteomes" id="UP000242180">
    <property type="component" value="Unassembled WGS sequence"/>
</dbReference>
<dbReference type="InterPro" id="IPR021719">
    <property type="entry name" value="Prot_inh_I78"/>
</dbReference>
<dbReference type="STRING" id="13706.A0A1X2HU26"/>
<dbReference type="OrthoDB" id="10013825at2759"/>
<dbReference type="InParanoid" id="A0A1X2HU26"/>
<evidence type="ECO:0000313" key="1">
    <source>
        <dbReference type="EMBL" id="ORZ03021.1"/>
    </source>
</evidence>
<evidence type="ECO:0008006" key="3">
    <source>
        <dbReference type="Google" id="ProtNLM"/>
    </source>
</evidence>
<protein>
    <recommendedName>
        <fullName evidence="3">Peptidase inhibitor I78 family-domain-containing protein</fullName>
    </recommendedName>
</protein>
<comment type="caution">
    <text evidence="1">The sequence shown here is derived from an EMBL/GenBank/DDBJ whole genome shotgun (WGS) entry which is preliminary data.</text>
</comment>
<organism evidence="1 2">
    <name type="scientific">Syncephalastrum racemosum</name>
    <name type="common">Filamentous fungus</name>
    <dbReference type="NCBI Taxonomy" id="13706"/>
    <lineage>
        <taxon>Eukaryota</taxon>
        <taxon>Fungi</taxon>
        <taxon>Fungi incertae sedis</taxon>
        <taxon>Mucoromycota</taxon>
        <taxon>Mucoromycotina</taxon>
        <taxon>Mucoromycetes</taxon>
        <taxon>Mucorales</taxon>
        <taxon>Syncephalastraceae</taxon>
        <taxon>Syncephalastrum</taxon>
    </lineage>
</organism>
<accession>A0A1X2HU26</accession>
<dbReference type="Gene3D" id="3.30.10.10">
    <property type="entry name" value="Trypsin Inhibitor V, subunit A"/>
    <property type="match status" value="1"/>
</dbReference>
<dbReference type="PANTHER" id="PTHR39600:SF1">
    <property type="entry name" value="PEPTIDASE INHIBITOR I78 FAMILY PROTEIN"/>
    <property type="match status" value="1"/>
</dbReference>
<dbReference type="AlphaFoldDB" id="A0A1X2HU26"/>
<name>A0A1X2HU26_SYNRA</name>
<gene>
    <name evidence="1" type="ORF">BCR43DRAFT_482592</name>
</gene>
<proteinExistence type="predicted"/>
<dbReference type="EMBL" id="MCGN01000001">
    <property type="protein sequence ID" value="ORZ03021.1"/>
    <property type="molecule type" value="Genomic_DNA"/>
</dbReference>
<dbReference type="PANTHER" id="PTHR39600">
    <property type="entry name" value="PEPTIDASE INHIBITOR I78 FAMILY PROTEIN"/>
    <property type="match status" value="1"/>
</dbReference>
<reference evidence="1 2" key="1">
    <citation type="submission" date="2016-07" db="EMBL/GenBank/DDBJ databases">
        <title>Pervasive Adenine N6-methylation of Active Genes in Fungi.</title>
        <authorList>
            <consortium name="DOE Joint Genome Institute"/>
            <person name="Mondo S.J."/>
            <person name="Dannebaum R.O."/>
            <person name="Kuo R.C."/>
            <person name="Labutti K."/>
            <person name="Haridas S."/>
            <person name="Kuo A."/>
            <person name="Salamov A."/>
            <person name="Ahrendt S.R."/>
            <person name="Lipzen A."/>
            <person name="Sullivan W."/>
            <person name="Andreopoulos W.B."/>
            <person name="Clum A."/>
            <person name="Lindquist E."/>
            <person name="Daum C."/>
            <person name="Ramamoorthy G.K."/>
            <person name="Gryganskyi A."/>
            <person name="Culley D."/>
            <person name="Magnuson J.K."/>
            <person name="James T.Y."/>
            <person name="O'Malley M.A."/>
            <person name="Stajich J.E."/>
            <person name="Spatafora J.W."/>
            <person name="Visel A."/>
            <person name="Grigoriev I.V."/>
        </authorList>
    </citation>
    <scope>NUCLEOTIDE SEQUENCE [LARGE SCALE GENOMIC DNA]</scope>
    <source>
        <strain evidence="1 2">NRRL 2496</strain>
    </source>
</reference>
<keyword evidence="2" id="KW-1185">Reference proteome</keyword>